<dbReference type="Gene3D" id="1.50.10.10">
    <property type="match status" value="1"/>
</dbReference>
<keyword evidence="2" id="KW-0378">Hydrolase</keyword>
<evidence type="ECO:0000313" key="7">
    <source>
        <dbReference type="Proteomes" id="UP000321436"/>
    </source>
</evidence>
<reference evidence="6 7" key="1">
    <citation type="submission" date="2019-07" db="EMBL/GenBank/DDBJ databases">
        <title>Whole genome shotgun sequence of Chitinophaga cymbidii NBRC 109752.</title>
        <authorList>
            <person name="Hosoyama A."/>
            <person name="Uohara A."/>
            <person name="Ohji S."/>
            <person name="Ichikawa N."/>
        </authorList>
    </citation>
    <scope>NUCLEOTIDE SEQUENCE [LARGE SCALE GENOMIC DNA]</scope>
    <source>
        <strain evidence="6 7">NBRC 109752</strain>
    </source>
</reference>
<keyword evidence="4" id="KW-0732">Signal</keyword>
<comment type="similarity">
    <text evidence="1">Belongs to the glycosyl hydrolase 63 family.</text>
</comment>
<dbReference type="InterPro" id="IPR004888">
    <property type="entry name" value="Glycoside_hydrolase_63"/>
</dbReference>
<evidence type="ECO:0000313" key="6">
    <source>
        <dbReference type="EMBL" id="GEP94002.1"/>
    </source>
</evidence>
<keyword evidence="7" id="KW-1185">Reference proteome</keyword>
<gene>
    <name evidence="6" type="ORF">CCY01nite_02620</name>
</gene>
<feature type="signal peptide" evidence="4">
    <location>
        <begin position="1"/>
        <end position="19"/>
    </location>
</feature>
<dbReference type="RefSeq" id="WP_146857503.1">
    <property type="nucleotide sequence ID" value="NZ_BKAU01000001.1"/>
</dbReference>
<evidence type="ECO:0000256" key="1">
    <source>
        <dbReference type="ARBA" id="ARBA00010833"/>
    </source>
</evidence>
<dbReference type="InterPro" id="IPR054491">
    <property type="entry name" value="MGH1-like_GH"/>
</dbReference>
<dbReference type="Pfam" id="PF22422">
    <property type="entry name" value="MGH1-like_GH"/>
    <property type="match status" value="1"/>
</dbReference>
<dbReference type="AlphaFoldDB" id="A0A512RE86"/>
<dbReference type="GO" id="GO:0006487">
    <property type="term" value="P:protein N-linked glycosylation"/>
    <property type="evidence" value="ECO:0007669"/>
    <property type="project" value="TreeGrafter"/>
</dbReference>
<evidence type="ECO:0000256" key="3">
    <source>
        <dbReference type="ARBA" id="ARBA00023295"/>
    </source>
</evidence>
<feature type="domain" description="Mannosylglycerate hydrolase MGH1-like glycoside hydrolase" evidence="5">
    <location>
        <begin position="480"/>
        <end position="799"/>
    </location>
</feature>
<dbReference type="OrthoDB" id="231241at2"/>
<keyword evidence="3" id="KW-0326">Glycosidase</keyword>
<proteinExistence type="inferred from homology"/>
<dbReference type="GO" id="GO:0004573">
    <property type="term" value="F:Glc3Man9GlcNAc2 oligosaccharide glucosidase activity"/>
    <property type="evidence" value="ECO:0007669"/>
    <property type="project" value="InterPro"/>
</dbReference>
<name>A0A512RE86_9BACT</name>
<dbReference type="Proteomes" id="UP000321436">
    <property type="component" value="Unassembled WGS sequence"/>
</dbReference>
<comment type="caution">
    <text evidence="6">The sequence shown here is derived from an EMBL/GenBank/DDBJ whole genome shotgun (WGS) entry which is preliminary data.</text>
</comment>
<protein>
    <recommendedName>
        <fullName evidence="5">Mannosylglycerate hydrolase MGH1-like glycoside hydrolase domain-containing protein</fullName>
    </recommendedName>
</protein>
<dbReference type="InterPro" id="IPR012341">
    <property type="entry name" value="6hp_glycosidase-like_sf"/>
</dbReference>
<dbReference type="InterPro" id="IPR008928">
    <property type="entry name" value="6-hairpin_glycosidase_sf"/>
</dbReference>
<evidence type="ECO:0000259" key="5">
    <source>
        <dbReference type="Pfam" id="PF22422"/>
    </source>
</evidence>
<dbReference type="SUPFAM" id="SSF48208">
    <property type="entry name" value="Six-hairpin glycosidases"/>
    <property type="match status" value="1"/>
</dbReference>
<dbReference type="PANTHER" id="PTHR10412">
    <property type="entry name" value="MANNOSYL-OLIGOSACCHARIDE GLUCOSIDASE"/>
    <property type="match status" value="1"/>
</dbReference>
<accession>A0A512RE86</accession>
<sequence length="904" mass="102643">MKKLYLLLAGWLCCGTAFPQISIQPAQLDGTHDIRLLPWGPYSKKYAGISHIPEMQSGIRFDFSVMPGFYRNKMLVPNVLFESGYYPWNISADQRRITYRYELEWKDRVYVDVTYHVIDSSSVLVAAKCVNNTTLPQTLNLNMMAYIDYPDVHPSVKVATGRWQNAVDYRSLDFATVRPQDNLVHLGYKRGEVRGDDYVDGSAIAQRFAKVTYAINIKDNERKGMIRFRYRLKKGAQCRFQIGGLSQSAQSAIKWEGTGEFVYMEVPYVFSGAGEHTFTLTSANNEGAELNGFFIIPDGAPQPEIAANPKRFQPEQSRHSRSVLLKYADVPVHYGLAWEEENAELRQVKNDELDIYFRKLVHNHTSTVFNGNNNGHYTNLFIRPVEVAPQSDRTIYAMLSTGSKEQASAKLQEFAALRSAVQQRKPEDPFAGILPEGKPFVFSQQLLRATLLSNIVYPIYTQRSYIRHFNPGKWWNILYTWDAGFIALGLNEVNPDRALDCINAYTTSLGDQSAFIHHGSPVPVQMYAFFDLWNRTQSAELLQYFYPRLKQYYEFLAGRSGSSTTRFPSGLIKTWDYFYNSGGWDDYPAQVAVHRQKLTRTVAPVSNTAHCIRVAKMLRMAAEALGKKEDLKAYDKDIRLFSTAIQKHAWNPASGYFSYVVHDEKGNAAGRFTNDTQTDMNMGLDGAYPLFAGICTPAQEDSLLSRIFSDKHMWTPSGICVVDQSAPYYRPDGYWNGAVWMPHQWFMWKCMLDLGRADLAQRIAKKGLEVYSREADESYYTFEHFFAKTGRGAGWHQFSGLSTPVLSWFAAYYKPGTVTTGFETRIKQRSFDADFTKLDAALAFDKVTAPHKRSMLVCMNPSSGYRVTFNGQEIPAAAPYPGMLEITLPATSRDGRLLIVPNNK</sequence>
<dbReference type="PANTHER" id="PTHR10412:SF11">
    <property type="entry name" value="MANNOSYL-OLIGOSACCHARIDE GLUCOSIDASE"/>
    <property type="match status" value="1"/>
</dbReference>
<feature type="chain" id="PRO_5021999921" description="Mannosylglycerate hydrolase MGH1-like glycoside hydrolase domain-containing protein" evidence="4">
    <location>
        <begin position="20"/>
        <end position="904"/>
    </location>
</feature>
<evidence type="ECO:0000256" key="2">
    <source>
        <dbReference type="ARBA" id="ARBA00022801"/>
    </source>
</evidence>
<dbReference type="EMBL" id="BKAU01000001">
    <property type="protein sequence ID" value="GEP94002.1"/>
    <property type="molecule type" value="Genomic_DNA"/>
</dbReference>
<evidence type="ECO:0000256" key="4">
    <source>
        <dbReference type="SAM" id="SignalP"/>
    </source>
</evidence>
<organism evidence="6 7">
    <name type="scientific">Chitinophaga cymbidii</name>
    <dbReference type="NCBI Taxonomy" id="1096750"/>
    <lineage>
        <taxon>Bacteria</taxon>
        <taxon>Pseudomonadati</taxon>
        <taxon>Bacteroidota</taxon>
        <taxon>Chitinophagia</taxon>
        <taxon>Chitinophagales</taxon>
        <taxon>Chitinophagaceae</taxon>
        <taxon>Chitinophaga</taxon>
    </lineage>
</organism>
<dbReference type="GO" id="GO:0009311">
    <property type="term" value="P:oligosaccharide metabolic process"/>
    <property type="evidence" value="ECO:0007669"/>
    <property type="project" value="InterPro"/>
</dbReference>